<feature type="domain" description="AAA+ ATPase" evidence="1">
    <location>
        <begin position="166"/>
        <end position="352"/>
    </location>
</feature>
<gene>
    <name evidence="2" type="ordered locus">Rcas_1748</name>
</gene>
<dbReference type="InterPro" id="IPR027417">
    <property type="entry name" value="P-loop_NTPase"/>
</dbReference>
<dbReference type="Gene3D" id="3.40.50.300">
    <property type="entry name" value="P-loop containing nucleotide triphosphate hydrolases"/>
    <property type="match status" value="1"/>
</dbReference>
<dbReference type="HOGENOM" id="CLU_029703_1_0_0"/>
<dbReference type="KEGG" id="rca:Rcas_1748"/>
<organism evidence="2 3">
    <name type="scientific">Roseiflexus castenholzii (strain DSM 13941 / HLO8)</name>
    <dbReference type="NCBI Taxonomy" id="383372"/>
    <lineage>
        <taxon>Bacteria</taxon>
        <taxon>Bacillati</taxon>
        <taxon>Chloroflexota</taxon>
        <taxon>Chloroflexia</taxon>
        <taxon>Chloroflexales</taxon>
        <taxon>Roseiflexineae</taxon>
        <taxon>Roseiflexaceae</taxon>
        <taxon>Roseiflexus</taxon>
    </lineage>
</organism>
<dbReference type="RefSeq" id="WP_012120266.1">
    <property type="nucleotide sequence ID" value="NC_009767.1"/>
</dbReference>
<dbReference type="InterPro" id="IPR003593">
    <property type="entry name" value="AAA+_ATPase"/>
</dbReference>
<name>A7NK20_ROSCS</name>
<keyword evidence="3" id="KW-1185">Reference proteome</keyword>
<reference evidence="2 3" key="1">
    <citation type="submission" date="2007-08" db="EMBL/GenBank/DDBJ databases">
        <title>Complete sequence of Roseiflexus castenholzii DSM 13941.</title>
        <authorList>
            <consortium name="US DOE Joint Genome Institute"/>
            <person name="Copeland A."/>
            <person name="Lucas S."/>
            <person name="Lapidus A."/>
            <person name="Barry K."/>
            <person name="Glavina del Rio T."/>
            <person name="Dalin E."/>
            <person name="Tice H."/>
            <person name="Pitluck S."/>
            <person name="Thompson L.S."/>
            <person name="Brettin T."/>
            <person name="Bruce D."/>
            <person name="Detter J.C."/>
            <person name="Han C."/>
            <person name="Tapia R."/>
            <person name="Schmutz J."/>
            <person name="Larimer F."/>
            <person name="Land M."/>
            <person name="Hauser L."/>
            <person name="Kyrpides N."/>
            <person name="Mikhailova N."/>
            <person name="Bryant D.A."/>
            <person name="Hanada S."/>
            <person name="Tsukatani Y."/>
            <person name="Richardson P."/>
        </authorList>
    </citation>
    <scope>NUCLEOTIDE SEQUENCE [LARGE SCALE GENOMIC DNA]</scope>
    <source>
        <strain evidence="3">DSM 13941 / HLO8</strain>
    </source>
</reference>
<proteinExistence type="predicted"/>
<dbReference type="SUPFAM" id="SSF52540">
    <property type="entry name" value="P-loop containing nucleoside triphosphate hydrolases"/>
    <property type="match status" value="1"/>
</dbReference>
<evidence type="ECO:0000313" key="3">
    <source>
        <dbReference type="Proteomes" id="UP000000263"/>
    </source>
</evidence>
<dbReference type="eggNOG" id="COG0714">
    <property type="taxonomic scope" value="Bacteria"/>
</dbReference>
<evidence type="ECO:0000313" key="2">
    <source>
        <dbReference type="EMBL" id="ABU57840.1"/>
    </source>
</evidence>
<dbReference type="AlphaFoldDB" id="A7NK20"/>
<dbReference type="SMART" id="SM00382">
    <property type="entry name" value="AAA"/>
    <property type="match status" value="1"/>
</dbReference>
<dbReference type="STRING" id="383372.Rcas_1748"/>
<evidence type="ECO:0000259" key="1">
    <source>
        <dbReference type="SMART" id="SM00382"/>
    </source>
</evidence>
<accession>A7NK20</accession>
<dbReference type="EMBL" id="CP000804">
    <property type="protein sequence ID" value="ABU57840.1"/>
    <property type="molecule type" value="Genomic_DNA"/>
</dbReference>
<protein>
    <submittedName>
        <fullName evidence="2">AAA ATPase</fullName>
    </submittedName>
</protein>
<dbReference type="Proteomes" id="UP000000263">
    <property type="component" value="Chromosome"/>
</dbReference>
<dbReference type="OrthoDB" id="9783370at2"/>
<sequence>MQPALSQNPQVESATSLLPLRPRSIEATGLTLSFIADQMLRALYLIGEMTGLQLVELLHLPWENVLDQAMAYLRREQMAEVKGSSGVGEKAYRYQATAKGITRAKEIGERTQYLGPAPVNLSDYRNVMHRQTTQGLVVTEAAIREAFSHLVLSDSILLQLGPAINSGRSIFLFGHAGNGKTSIAEATARLLSDSIAIPHAIIVDGQIIRIFDPIHHERRPLAEGQEYAYDQRWVLSRRPVVIAGGELNMGSLDLEYDEYSKYYEAPLQLKANGGLFLIDDFGRQQMRPRDLLNRWIVPLEKRVDYLTLHTGKKIEVPFDQLIIFSTNIEPKQLVDEAFLRRIRYKIEIGNPTPAEYREIMRRVCKAKNVPYSDDGLRYLLEVEYPRRKLELRAVHPRDLIDQVIDYARFLGVPPTMSRELLAAACKSYFVEM</sequence>